<dbReference type="GO" id="GO:0006281">
    <property type="term" value="P:DNA repair"/>
    <property type="evidence" value="ECO:0007669"/>
    <property type="project" value="TreeGrafter"/>
</dbReference>
<dbReference type="GO" id="GO:0000287">
    <property type="term" value="F:magnesium ion binding"/>
    <property type="evidence" value="ECO:0007669"/>
    <property type="project" value="UniProtKB-UniRule"/>
</dbReference>
<reference evidence="4 5" key="1">
    <citation type="submission" date="2014-08" db="EMBL/GenBank/DDBJ databases">
        <title>Complete genome of a marine bacteria Jeotgalibacillus malaysiensis.</title>
        <authorList>
            <person name="Yaakop A.S."/>
            <person name="Chan K.-G."/>
            <person name="Goh K.M."/>
        </authorList>
    </citation>
    <scope>NUCLEOTIDE SEQUENCE [LARGE SCALE GENOMIC DNA]</scope>
    <source>
        <strain evidence="4 5">D5</strain>
    </source>
</reference>
<dbReference type="NCBIfam" id="TIGR01549">
    <property type="entry name" value="HAD-SF-IA-v1"/>
    <property type="match status" value="1"/>
</dbReference>
<comment type="similarity">
    <text evidence="3">Belongs to the HAD-like hydrolase superfamily. PpaX family.</text>
</comment>
<dbReference type="PRINTS" id="PR00413">
    <property type="entry name" value="HADHALOGNASE"/>
</dbReference>
<dbReference type="InterPro" id="IPR023733">
    <property type="entry name" value="Pyrophosphatase_Ppax"/>
</dbReference>
<name>A0A0B5AVQ1_9BACL</name>
<dbReference type="GO" id="GO:0004427">
    <property type="term" value="F:inorganic diphosphate phosphatase activity"/>
    <property type="evidence" value="ECO:0007669"/>
    <property type="project" value="UniProtKB-UniRule"/>
</dbReference>
<dbReference type="GO" id="GO:0005829">
    <property type="term" value="C:cytosol"/>
    <property type="evidence" value="ECO:0007669"/>
    <property type="project" value="TreeGrafter"/>
</dbReference>
<dbReference type="InterPro" id="IPR050155">
    <property type="entry name" value="HAD-like_hydrolase_sf"/>
</dbReference>
<gene>
    <name evidence="3" type="primary">ppaX</name>
    <name evidence="4" type="ORF">JMA_27720</name>
</gene>
<dbReference type="SFLD" id="SFLDS00003">
    <property type="entry name" value="Haloacid_Dehalogenase"/>
    <property type="match status" value="1"/>
</dbReference>
<keyword evidence="2 3" id="KW-0460">Magnesium</keyword>
<dbReference type="PANTHER" id="PTHR43434">
    <property type="entry name" value="PHOSPHOGLYCOLATE PHOSPHATASE"/>
    <property type="match status" value="1"/>
</dbReference>
<organism evidence="4 5">
    <name type="scientific">Jeotgalibacillus malaysiensis</name>
    <dbReference type="NCBI Taxonomy" id="1508404"/>
    <lineage>
        <taxon>Bacteria</taxon>
        <taxon>Bacillati</taxon>
        <taxon>Bacillota</taxon>
        <taxon>Bacilli</taxon>
        <taxon>Bacillales</taxon>
        <taxon>Caryophanaceae</taxon>
        <taxon>Jeotgalibacillus</taxon>
    </lineage>
</organism>
<dbReference type="HAMAP" id="MF_01250">
    <property type="entry name" value="Pyrophosphat_PpaX"/>
    <property type="match status" value="1"/>
</dbReference>
<dbReference type="HOGENOM" id="CLU_045011_19_3_9"/>
<dbReference type="InterPro" id="IPR023198">
    <property type="entry name" value="PGP-like_dom2"/>
</dbReference>
<dbReference type="EC" id="3.6.1.1" evidence="3"/>
<dbReference type="SFLD" id="SFLDG01129">
    <property type="entry name" value="C1.5:_HAD__Beta-PGM__Phosphata"/>
    <property type="match status" value="1"/>
</dbReference>
<comment type="cofactor">
    <cofactor evidence="3">
        <name>Mg(2+)</name>
        <dbReference type="ChEBI" id="CHEBI:18420"/>
    </cofactor>
</comment>
<dbReference type="SFLD" id="SFLDG01135">
    <property type="entry name" value="C1.5.6:_HAD__Beta-PGM__Phospha"/>
    <property type="match status" value="1"/>
</dbReference>
<dbReference type="InterPro" id="IPR036412">
    <property type="entry name" value="HAD-like_sf"/>
</dbReference>
<dbReference type="KEGG" id="jeo:JMA_27720"/>
<dbReference type="FunFam" id="3.40.50.1000:FF:000022">
    <property type="entry name" value="Phosphoglycolate phosphatase"/>
    <property type="match status" value="1"/>
</dbReference>
<dbReference type="GO" id="GO:0008967">
    <property type="term" value="F:phosphoglycolate phosphatase activity"/>
    <property type="evidence" value="ECO:0007669"/>
    <property type="project" value="TreeGrafter"/>
</dbReference>
<dbReference type="InterPro" id="IPR041492">
    <property type="entry name" value="HAD_2"/>
</dbReference>
<evidence type="ECO:0000256" key="2">
    <source>
        <dbReference type="ARBA" id="ARBA00022842"/>
    </source>
</evidence>
<dbReference type="Pfam" id="PF13419">
    <property type="entry name" value="HAD_2"/>
    <property type="match status" value="1"/>
</dbReference>
<dbReference type="STRING" id="1508404.JMA_27720"/>
<dbReference type="PANTHER" id="PTHR43434:SF26">
    <property type="entry name" value="PYROPHOSPHATASE PPAX"/>
    <property type="match status" value="1"/>
</dbReference>
<dbReference type="EMBL" id="CP009416">
    <property type="protein sequence ID" value="AJD92089.1"/>
    <property type="molecule type" value="Genomic_DNA"/>
</dbReference>
<dbReference type="OrthoDB" id="9807630at2"/>
<accession>A0A0B5AVQ1</accession>
<dbReference type="AlphaFoldDB" id="A0A0B5AVQ1"/>
<evidence type="ECO:0000313" key="5">
    <source>
        <dbReference type="Proteomes" id="UP000031449"/>
    </source>
</evidence>
<dbReference type="NCBIfam" id="NF009804">
    <property type="entry name" value="PRK13288.1"/>
    <property type="match status" value="1"/>
</dbReference>
<keyword evidence="5" id="KW-1185">Reference proteome</keyword>
<dbReference type="InterPro" id="IPR006439">
    <property type="entry name" value="HAD-SF_hydro_IA"/>
</dbReference>
<evidence type="ECO:0000256" key="3">
    <source>
        <dbReference type="HAMAP-Rule" id="MF_01250"/>
    </source>
</evidence>
<feature type="active site" description="Nucleophile" evidence="3">
    <location>
        <position position="11"/>
    </location>
</feature>
<dbReference type="CDD" id="cd02616">
    <property type="entry name" value="HAD_PPase"/>
    <property type="match status" value="1"/>
</dbReference>
<dbReference type="Gene3D" id="1.10.150.240">
    <property type="entry name" value="Putative phosphatase, domain 2"/>
    <property type="match status" value="1"/>
</dbReference>
<dbReference type="Proteomes" id="UP000031449">
    <property type="component" value="Chromosome"/>
</dbReference>
<sequence>MNKRIDTVLFDLDGTLINTNELIISSFMHVMDHYYPDEYTREDVLQFMGPPLVDSFQALNPDKTEEMVNFYREYNFKVHDELVTAFDGVDETVKALHDRGIKMAIVSTKRHDMVVKGLKLMNLDQYFDVVIGLDDVTHAKPHPEPLNMALEALGSTADQAIMVGDNHHDIEGGHNAGTRTAGVAWTSKGREYLAGFKPDFMLEEMGDLLKIIEESGS</sequence>
<evidence type="ECO:0000313" key="4">
    <source>
        <dbReference type="EMBL" id="AJD92089.1"/>
    </source>
</evidence>
<keyword evidence="1 3" id="KW-0378">Hydrolase</keyword>
<comment type="function">
    <text evidence="3">Hydrolyzes pyrophosphate formed during P-Ser-HPr dephosphorylation by HPrK/P. Might play a role in controlling the intracellular pyrophosphate pool.</text>
</comment>
<comment type="catalytic activity">
    <reaction evidence="3">
        <text>diphosphate + H2O = 2 phosphate + H(+)</text>
        <dbReference type="Rhea" id="RHEA:24576"/>
        <dbReference type="ChEBI" id="CHEBI:15377"/>
        <dbReference type="ChEBI" id="CHEBI:15378"/>
        <dbReference type="ChEBI" id="CHEBI:33019"/>
        <dbReference type="ChEBI" id="CHEBI:43474"/>
        <dbReference type="EC" id="3.6.1.1"/>
    </reaction>
</comment>
<dbReference type="Gene3D" id="3.40.50.1000">
    <property type="entry name" value="HAD superfamily/HAD-like"/>
    <property type="match status" value="1"/>
</dbReference>
<dbReference type="NCBIfam" id="TIGR01509">
    <property type="entry name" value="HAD-SF-IA-v3"/>
    <property type="match status" value="1"/>
</dbReference>
<dbReference type="SUPFAM" id="SSF56784">
    <property type="entry name" value="HAD-like"/>
    <property type="match status" value="1"/>
</dbReference>
<proteinExistence type="inferred from homology"/>
<evidence type="ECO:0000256" key="1">
    <source>
        <dbReference type="ARBA" id="ARBA00022801"/>
    </source>
</evidence>
<protein>
    <recommendedName>
        <fullName evidence="3">Pyrophosphatase PpaX</fullName>
        <ecNumber evidence="3">3.6.1.1</ecNumber>
    </recommendedName>
</protein>
<dbReference type="InterPro" id="IPR023214">
    <property type="entry name" value="HAD_sf"/>
</dbReference>